<proteinExistence type="evidence at transcript level"/>
<dbReference type="EMBL" id="AY809309">
    <property type="protein sequence ID" value="AAX25198.2"/>
    <property type="molecule type" value="mRNA"/>
</dbReference>
<keyword evidence="2" id="KW-1133">Transmembrane helix</keyword>
<feature type="non-terminal residue" evidence="3">
    <location>
        <position position="230"/>
    </location>
</feature>
<evidence type="ECO:0000313" key="3">
    <source>
        <dbReference type="EMBL" id="AAX25198.2"/>
    </source>
</evidence>
<evidence type="ECO:0000256" key="2">
    <source>
        <dbReference type="SAM" id="Phobius"/>
    </source>
</evidence>
<reference evidence="3" key="1">
    <citation type="journal article" date="2006" name="PLoS Pathog.">
        <title>New perspectives on host-parasite interplay by comparative transcriptomic and proteomic analyses of Schistosoma japonicum.</title>
        <authorList>
            <person name="Liu F."/>
            <person name="Lu J."/>
            <person name="Hu W."/>
            <person name="Wang S.Y."/>
            <person name="Cui S.J."/>
            <person name="Chi M."/>
            <person name="Yan Q."/>
            <person name="Wang X.R."/>
            <person name="Song H.D."/>
            <person name="Xu X.N."/>
            <person name="Wang J.J."/>
            <person name="Zhang X.L."/>
            <person name="Zhang X."/>
            <person name="Wang Z.Q."/>
            <person name="Xue C.L."/>
            <person name="Brindley P.J."/>
            <person name="McManus D.P."/>
            <person name="Yang P.Y."/>
            <person name="Feng Z."/>
            <person name="Chen Z."/>
            <person name="Han Z.G."/>
        </authorList>
    </citation>
    <scope>NUCLEOTIDE SEQUENCE</scope>
</reference>
<keyword evidence="2" id="KW-0812">Transmembrane</keyword>
<keyword evidence="2" id="KW-0472">Membrane</keyword>
<accession>Q5C576</accession>
<protein>
    <submittedName>
        <fullName evidence="3">SJCHGC08020 protein</fullName>
    </submittedName>
</protein>
<sequence length="230" mass="26434">SSSSSPTSPMLYSQSNLPTSINKDEHKSHEQNYIINSNYGIVTIIKRYFLPITIVSILILLIITIICIMLIYRVKLKSNTIQSNLIKHNDYQGCTSDEHNHLLSISSCRKEEIPLVPIDGCSRSSHSDNNLITNQYNQHESIHLRNYILPTMNPSNTISYYSNGLHTENMNIIENVLNSHFDCSPLHQTEPVYTLMNTINDNQQLIQTTHYSFINESAVNNFYKDYVTEY</sequence>
<feature type="transmembrane region" description="Helical" evidence="2">
    <location>
        <begin position="48"/>
        <end position="72"/>
    </location>
</feature>
<evidence type="ECO:0000256" key="1">
    <source>
        <dbReference type="SAM" id="MobiDB-lite"/>
    </source>
</evidence>
<feature type="non-terminal residue" evidence="3">
    <location>
        <position position="1"/>
    </location>
</feature>
<dbReference type="AlphaFoldDB" id="Q5C576"/>
<organism evidence="3">
    <name type="scientific">Schistosoma japonicum</name>
    <name type="common">Blood fluke</name>
    <dbReference type="NCBI Taxonomy" id="6182"/>
    <lineage>
        <taxon>Eukaryota</taxon>
        <taxon>Metazoa</taxon>
        <taxon>Spiralia</taxon>
        <taxon>Lophotrochozoa</taxon>
        <taxon>Platyhelminthes</taxon>
        <taxon>Trematoda</taxon>
        <taxon>Digenea</taxon>
        <taxon>Strigeidida</taxon>
        <taxon>Schistosomatoidea</taxon>
        <taxon>Schistosomatidae</taxon>
        <taxon>Schistosoma</taxon>
    </lineage>
</organism>
<feature type="region of interest" description="Disordered" evidence="1">
    <location>
        <begin position="1"/>
        <end position="22"/>
    </location>
</feature>
<name>Q5C576_SCHJA</name>
<feature type="compositionally biased region" description="Low complexity" evidence="1">
    <location>
        <begin position="1"/>
        <end position="15"/>
    </location>
</feature>